<accession>A0A172Y3U2</accession>
<name>A0A172Y3U2_9CAUL</name>
<dbReference type="GO" id="GO:0050313">
    <property type="term" value="F:sulfur dioxygenase activity"/>
    <property type="evidence" value="ECO:0007669"/>
    <property type="project" value="InterPro"/>
</dbReference>
<dbReference type="eggNOG" id="COG0491">
    <property type="taxonomic scope" value="Bacteria"/>
</dbReference>
<dbReference type="InterPro" id="IPR001279">
    <property type="entry name" value="Metallo-B-lactamas"/>
</dbReference>
<dbReference type="Pfam" id="PF00753">
    <property type="entry name" value="Lactamase_B"/>
    <property type="match status" value="1"/>
</dbReference>
<dbReference type="EMBL" id="CP015614">
    <property type="protein sequence ID" value="ANF53889.1"/>
    <property type="molecule type" value="Genomic_DNA"/>
</dbReference>
<keyword evidence="1" id="KW-0479">Metal-binding</keyword>
<dbReference type="Gene3D" id="3.60.15.10">
    <property type="entry name" value="Ribonuclease Z/Hydroxyacylglutathione hydrolase-like"/>
    <property type="match status" value="1"/>
</dbReference>
<dbReference type="STRING" id="588932.DA69_03470"/>
<dbReference type="SMART" id="SM00849">
    <property type="entry name" value="Lactamase_B"/>
    <property type="match status" value="1"/>
</dbReference>
<gene>
    <name evidence="3" type="ORF">DA69_03470</name>
</gene>
<reference evidence="3 4" key="1">
    <citation type="journal article" date="2014" name="Genome Announc.">
        <title>Genome Sequence of a Promising Hydrogen-Producing Facultative Anaerobic Bacterium, Brevundimonas naejangsanensis Strain B1.</title>
        <authorList>
            <person name="Su H."/>
            <person name="Zhang T."/>
            <person name="Bao M."/>
            <person name="Jiang Y."/>
            <person name="Wang Y."/>
            <person name="Tan T."/>
        </authorList>
    </citation>
    <scope>NUCLEOTIDE SEQUENCE [LARGE SCALE GENOMIC DNA]</scope>
    <source>
        <strain evidence="3 4">B1</strain>
    </source>
</reference>
<dbReference type="RefSeq" id="WP_029972545.1">
    <property type="nucleotide sequence ID" value="NZ_CP015614.1"/>
</dbReference>
<dbReference type="KEGG" id="bne:DA69_03470"/>
<dbReference type="InterPro" id="IPR051682">
    <property type="entry name" value="Mito_Persulfide_Diox"/>
</dbReference>
<evidence type="ECO:0000256" key="1">
    <source>
        <dbReference type="ARBA" id="ARBA00022723"/>
    </source>
</evidence>
<protein>
    <submittedName>
        <fullName evidence="3">MBL fold metallo-hydrolase</fullName>
    </submittedName>
</protein>
<dbReference type="SUPFAM" id="SSF56281">
    <property type="entry name" value="Metallo-hydrolase/oxidoreductase"/>
    <property type="match status" value="1"/>
</dbReference>
<feature type="domain" description="Metallo-beta-lactamase" evidence="2">
    <location>
        <begin position="48"/>
        <end position="238"/>
    </location>
</feature>
<dbReference type="PANTHER" id="PTHR43084">
    <property type="entry name" value="PERSULFIDE DIOXYGENASE ETHE1"/>
    <property type="match status" value="1"/>
</dbReference>
<keyword evidence="4" id="KW-1185">Reference proteome</keyword>
<proteinExistence type="predicted"/>
<sequence length="322" mass="35399">MRRDAVTDAPIDPARDHARDHAREVIETALTNPAQRPVVKSFFDPATFTVSHVVRDPGSNACAIIDSVLDYDQAAGRTSTASADALIAYVEAEDLEVQWLLETHAHADHLSAAPYLQERLGGRLAIGRDIIKVQDVFGKVFNEGTEFRRDGSQFDQLFDDGDRFAIGGLQATVLHVPGHTPACLAYVIGDAVFPGDTLFMPDYGTARCDFPGGDARTLYRSIQRLLSLPPAARVFLCHDYKAPPARTEFAWETTISAQREGNIHVRDGVTEDEFVAMRTARDATLSMPRLILPSVQVNMNGGRMPEPEDNGVRYLKVPINAL</sequence>
<dbReference type="Proteomes" id="UP000077603">
    <property type="component" value="Chromosome"/>
</dbReference>
<evidence type="ECO:0000313" key="4">
    <source>
        <dbReference type="Proteomes" id="UP000077603"/>
    </source>
</evidence>
<keyword evidence="3" id="KW-0378">Hydrolase</keyword>
<dbReference type="AlphaFoldDB" id="A0A172Y3U2"/>
<evidence type="ECO:0000259" key="2">
    <source>
        <dbReference type="SMART" id="SM00849"/>
    </source>
</evidence>
<organism evidence="3 4">
    <name type="scientific">Brevundimonas naejangsanensis</name>
    <dbReference type="NCBI Taxonomy" id="588932"/>
    <lineage>
        <taxon>Bacteria</taxon>
        <taxon>Pseudomonadati</taxon>
        <taxon>Pseudomonadota</taxon>
        <taxon>Alphaproteobacteria</taxon>
        <taxon>Caulobacterales</taxon>
        <taxon>Caulobacteraceae</taxon>
        <taxon>Brevundimonas</taxon>
    </lineage>
</organism>
<dbReference type="GO" id="GO:0046872">
    <property type="term" value="F:metal ion binding"/>
    <property type="evidence" value="ECO:0007669"/>
    <property type="project" value="UniProtKB-KW"/>
</dbReference>
<dbReference type="OrthoDB" id="9784009at2"/>
<evidence type="ECO:0000313" key="3">
    <source>
        <dbReference type="EMBL" id="ANF53889.1"/>
    </source>
</evidence>
<dbReference type="GO" id="GO:0016787">
    <property type="term" value="F:hydrolase activity"/>
    <property type="evidence" value="ECO:0007669"/>
    <property type="project" value="UniProtKB-KW"/>
</dbReference>
<dbReference type="GO" id="GO:0006749">
    <property type="term" value="P:glutathione metabolic process"/>
    <property type="evidence" value="ECO:0007669"/>
    <property type="project" value="InterPro"/>
</dbReference>
<dbReference type="CDD" id="cd07724">
    <property type="entry name" value="POD-like_MBL-fold"/>
    <property type="match status" value="1"/>
</dbReference>
<dbReference type="InterPro" id="IPR036866">
    <property type="entry name" value="RibonucZ/Hydroxyglut_hydro"/>
</dbReference>
<dbReference type="InterPro" id="IPR044528">
    <property type="entry name" value="POD-like_MBL-fold"/>
</dbReference>
<dbReference type="GO" id="GO:0070813">
    <property type="term" value="P:hydrogen sulfide metabolic process"/>
    <property type="evidence" value="ECO:0007669"/>
    <property type="project" value="TreeGrafter"/>
</dbReference>
<dbReference type="FunFam" id="3.60.15.10:FF:000033">
    <property type="entry name" value="MBL fold metallo-hydrolase"/>
    <property type="match status" value="1"/>
</dbReference>
<dbReference type="PANTHER" id="PTHR43084:SF1">
    <property type="entry name" value="PERSULFIDE DIOXYGENASE ETHE1, MITOCHONDRIAL"/>
    <property type="match status" value="1"/>
</dbReference>